<comment type="caution">
    <text evidence="3">The sequence shown here is derived from an EMBL/GenBank/DDBJ whole genome shotgun (WGS) entry which is preliminary data.</text>
</comment>
<evidence type="ECO:0000256" key="1">
    <source>
        <dbReference type="ARBA" id="ARBA00022801"/>
    </source>
</evidence>
<protein>
    <recommendedName>
        <fullName evidence="2">Sialate O-acetylesterase domain-containing protein</fullName>
    </recommendedName>
</protein>
<feature type="domain" description="Sialate O-acetylesterase" evidence="2">
    <location>
        <begin position="429"/>
        <end position="636"/>
    </location>
</feature>
<dbReference type="Gene3D" id="3.40.50.1110">
    <property type="entry name" value="SGNH hydrolase"/>
    <property type="match status" value="1"/>
</dbReference>
<gene>
    <name evidence="3" type="ORF">SDC9_56096</name>
</gene>
<dbReference type="SUPFAM" id="SSF52266">
    <property type="entry name" value="SGNH hydrolase"/>
    <property type="match status" value="1"/>
</dbReference>
<dbReference type="Pfam" id="PF03629">
    <property type="entry name" value="SASA"/>
    <property type="match status" value="1"/>
</dbReference>
<dbReference type="InterPro" id="IPR005181">
    <property type="entry name" value="SASA"/>
</dbReference>
<dbReference type="PANTHER" id="PTHR22901:SF0">
    <property type="entry name" value="SIALATE O-ACETYLESTERASE"/>
    <property type="match status" value="1"/>
</dbReference>
<dbReference type="GO" id="GO:0005975">
    <property type="term" value="P:carbohydrate metabolic process"/>
    <property type="evidence" value="ECO:0007669"/>
    <property type="project" value="TreeGrafter"/>
</dbReference>
<name>A0A644X643_9ZZZZ</name>
<dbReference type="InterPro" id="IPR039329">
    <property type="entry name" value="SIAE"/>
</dbReference>
<organism evidence="3">
    <name type="scientific">bioreactor metagenome</name>
    <dbReference type="NCBI Taxonomy" id="1076179"/>
    <lineage>
        <taxon>unclassified sequences</taxon>
        <taxon>metagenomes</taxon>
        <taxon>ecological metagenomes</taxon>
    </lineage>
</organism>
<dbReference type="InterPro" id="IPR036514">
    <property type="entry name" value="SGNH_hydro_sf"/>
</dbReference>
<keyword evidence="1" id="KW-0378">Hydrolase</keyword>
<dbReference type="PANTHER" id="PTHR22901">
    <property type="entry name" value="SIALATE O-ACETYLESTERASE"/>
    <property type="match status" value="1"/>
</dbReference>
<dbReference type="AlphaFoldDB" id="A0A644X643"/>
<evidence type="ECO:0000259" key="2">
    <source>
        <dbReference type="Pfam" id="PF03629"/>
    </source>
</evidence>
<dbReference type="GO" id="GO:0001681">
    <property type="term" value="F:sialate O-acetylesterase activity"/>
    <property type="evidence" value="ECO:0007669"/>
    <property type="project" value="InterPro"/>
</dbReference>
<sequence>MINMHKLKILFSVYFLLGLLSVLHAQKTEKVIGTITERAQVNNFGPDTNGNYGYQFFRNDLNIDASQNDFNNLVLKMRVYIENFDNPDNLSFIQTAFGQIELGNIQNQSSTYITWQIKNLNLKTGWNELYLDLSSGKKNASMSTTNPIKYFRFILRQAGIPEAYSIRLADVQLVDKYILVDPPVVYEDVWNTDYLVGNIDYNLSGEIKNANGFSIGKTITPINASAHNPKKLYLLMDVDITEQNTGDLNALLSATGQIELTSGGVFDKFEKSWNINDVDWKIGKYTYGLSLNNALSTGGTIDLANINYMRIFAVKVPSTFSGNLSFKVSNVRIVDYTNQTSLPTIFSDHMMFQQNKPIKIWGYAVEGKNISVNLLKNGVKIDSIGTVCSESKKWEISFPQRAGGYDKYQMIVFDNGDTLKVIDDILIGEIWLSAGQSNMALTVSQTIDGVDLMSNANNANIRFFLEPTYPYSGSTSGEQPVFPEKDITGSFWRDATRGVVVAKFSAVAYSMALKLQEVLNIPVGVLNTSVGGSVIEAWLPREDIESNPDLVLAMKRKGLYFDVDWWVNSSNSMTALYNQKIAPLSGFNIAGVIWYQGEGNGSRPELYSIQLDLLKKAYERQFNFAENSMPFVFSQVCPWLTNLDKPQFLSSLSEAMSDAWALHPTTMGMLPLYDMDLTYFGNVPIHPTNKTPVGKRFATSVINLVYNTSLEYTAPVFESFTSYNDKIRVRFNHVGDGLKTIDGLDYVRGFSICGEDSIFVHAKARIVSENEVEVWNDYVKNPTQVTYAWATYNVTSNLANSVNIVAAPFRSDRSVGYSYFNPQDWVYADGDIWGIDASDFVGFIPAWQETPVSAKTNPDLSYDENIKSEGKASLKVDYEMSSAGQIGFGPILTNKTTVSQLNNFNIISFDIYNPDERVKSVELWIKDKDNIYKVVVANAVEELTTIHIGKTMDFQTINFNLRKLKNEQNQLITNVDNILKNVKAIQIMVGDNNAGTIYVDNVMFGKTIKDTNTSISNVRNNSTNIQIINRKINISSDINDPLRRIEVFDLFGCVVFRIDDVNKPLFSIDLAKIERKYVIVKAHTANNNLIIEKMLIN</sequence>
<accession>A0A644X643</accession>
<reference evidence="3" key="1">
    <citation type="submission" date="2019-08" db="EMBL/GenBank/DDBJ databases">
        <authorList>
            <person name="Kucharzyk K."/>
            <person name="Murdoch R.W."/>
            <person name="Higgins S."/>
            <person name="Loffler F."/>
        </authorList>
    </citation>
    <scope>NUCLEOTIDE SEQUENCE</scope>
</reference>
<dbReference type="Gene3D" id="2.60.120.430">
    <property type="entry name" value="Galactose-binding lectin"/>
    <property type="match status" value="1"/>
</dbReference>
<proteinExistence type="predicted"/>
<dbReference type="EMBL" id="VSSQ01001610">
    <property type="protein sequence ID" value="MPM09773.1"/>
    <property type="molecule type" value="Genomic_DNA"/>
</dbReference>
<evidence type="ECO:0000313" key="3">
    <source>
        <dbReference type="EMBL" id="MPM09773.1"/>
    </source>
</evidence>